<protein>
    <submittedName>
        <fullName evidence="1">Uncharacterized protein</fullName>
    </submittedName>
</protein>
<dbReference type="RefSeq" id="WP_191909100.1">
    <property type="nucleotide sequence ID" value="NZ_CP042582.1"/>
</dbReference>
<proteinExistence type="predicted"/>
<reference evidence="1 2" key="1">
    <citation type="submission" date="2019-08" db="EMBL/GenBank/DDBJ databases">
        <title>Hyperibacter terrae gen. nov., sp. nov. and Hyperibacter viscosus sp. nov., two new members in the family Rhodospirillaceae isolated from the rhizosphere of Hypericum perforatum.</title>
        <authorList>
            <person name="Noviana Z."/>
        </authorList>
    </citation>
    <scope>NUCLEOTIDE SEQUENCE [LARGE SCALE GENOMIC DNA]</scope>
    <source>
        <strain evidence="1 2">R5959</strain>
    </source>
</reference>
<dbReference type="KEGG" id="hadh:FRZ61_37680"/>
<evidence type="ECO:0000313" key="2">
    <source>
        <dbReference type="Proteomes" id="UP000325797"/>
    </source>
</evidence>
<sequence length="196" mass="22533">MDPQPIELHIRSVEQLFNPLDHSPLPERDLDEEAEHYIVGAARELDKRRPFVIVLHLPERAAKHRTARDIPEGLHHYFRYRSEQAALDLRELFRLGRWSLSIGLCVLVAAVLVNQAVRLYLPDSAIGNLIAEGFFILGWVANWRPLEIFLYDWWPIRRKRNLLAKLAATPVELRFEAEEGMTAPEGVVKKEGMAGV</sequence>
<organism evidence="1 2">
    <name type="scientific">Hypericibacter adhaerens</name>
    <dbReference type="NCBI Taxonomy" id="2602016"/>
    <lineage>
        <taxon>Bacteria</taxon>
        <taxon>Pseudomonadati</taxon>
        <taxon>Pseudomonadota</taxon>
        <taxon>Alphaproteobacteria</taxon>
        <taxon>Rhodospirillales</taxon>
        <taxon>Dongiaceae</taxon>
        <taxon>Hypericibacter</taxon>
    </lineage>
</organism>
<dbReference type="EMBL" id="CP042582">
    <property type="protein sequence ID" value="QEX23829.1"/>
    <property type="molecule type" value="Genomic_DNA"/>
</dbReference>
<accession>A0A5J6N298</accession>
<gene>
    <name evidence="1" type="ORF">FRZ61_37680</name>
</gene>
<evidence type="ECO:0000313" key="1">
    <source>
        <dbReference type="EMBL" id="QEX23829.1"/>
    </source>
</evidence>
<name>A0A5J6N298_9PROT</name>
<dbReference type="Proteomes" id="UP000325797">
    <property type="component" value="Chromosome"/>
</dbReference>
<dbReference type="AlphaFoldDB" id="A0A5J6N298"/>
<keyword evidence="2" id="KW-1185">Reference proteome</keyword>